<comment type="caution">
    <text evidence="2">The sequence shown here is derived from an EMBL/GenBank/DDBJ whole genome shotgun (WGS) entry which is preliminary data.</text>
</comment>
<gene>
    <name evidence="2" type="ORF">M5K25_008356</name>
</gene>
<name>A0ABD0VFC4_DENTH</name>
<dbReference type="AlphaFoldDB" id="A0ABD0VFC4"/>
<feature type="region of interest" description="Disordered" evidence="1">
    <location>
        <begin position="191"/>
        <end position="225"/>
    </location>
</feature>
<evidence type="ECO:0000256" key="1">
    <source>
        <dbReference type="SAM" id="MobiDB-lite"/>
    </source>
</evidence>
<protein>
    <submittedName>
        <fullName evidence="2">Uncharacterized protein</fullName>
    </submittedName>
</protein>
<evidence type="ECO:0000313" key="3">
    <source>
        <dbReference type="Proteomes" id="UP001552299"/>
    </source>
</evidence>
<keyword evidence="3" id="KW-1185">Reference proteome</keyword>
<dbReference type="EMBL" id="JANQDX010000007">
    <property type="protein sequence ID" value="KAL0921297.1"/>
    <property type="molecule type" value="Genomic_DNA"/>
</dbReference>
<proteinExistence type="predicted"/>
<dbReference type="Proteomes" id="UP001552299">
    <property type="component" value="Unassembled WGS sequence"/>
</dbReference>
<reference evidence="2 3" key="1">
    <citation type="journal article" date="2024" name="Plant Biotechnol. J.">
        <title>Dendrobium thyrsiflorum genome and its molecular insights into genes involved in important horticultural traits.</title>
        <authorList>
            <person name="Chen B."/>
            <person name="Wang J.Y."/>
            <person name="Zheng P.J."/>
            <person name="Li K.L."/>
            <person name="Liang Y.M."/>
            <person name="Chen X.F."/>
            <person name="Zhang C."/>
            <person name="Zhao X."/>
            <person name="He X."/>
            <person name="Zhang G.Q."/>
            <person name="Liu Z.J."/>
            <person name="Xu Q."/>
        </authorList>
    </citation>
    <scope>NUCLEOTIDE SEQUENCE [LARGE SCALE GENOMIC DNA]</scope>
    <source>
        <strain evidence="2">GZMU011</strain>
    </source>
</reference>
<sequence>MIESTFDLVSSGSAAVNTYNLDNSSDVIAMECRDFITLLNSSINSVLDGRLEFYKIDNVSKMVVMSEDGSSVTSNMESVHANMAKIERGLVALYPPHLETINLHSGNDGQNLESYVPWSLVTSRKSRRLKKKNSNIGIGGKKTTTPVSRGEVTKPAKHVAATMEGDLSNIPFKFSTEAFLVHPRRSILRKDRSSLPRATKELQHLGHFSDQPRKRKMDRGVDESC</sequence>
<evidence type="ECO:0000313" key="2">
    <source>
        <dbReference type="EMBL" id="KAL0921297.1"/>
    </source>
</evidence>
<organism evidence="2 3">
    <name type="scientific">Dendrobium thyrsiflorum</name>
    <name type="common">Pinecone-like raceme dendrobium</name>
    <name type="synonym">Orchid</name>
    <dbReference type="NCBI Taxonomy" id="117978"/>
    <lineage>
        <taxon>Eukaryota</taxon>
        <taxon>Viridiplantae</taxon>
        <taxon>Streptophyta</taxon>
        <taxon>Embryophyta</taxon>
        <taxon>Tracheophyta</taxon>
        <taxon>Spermatophyta</taxon>
        <taxon>Magnoliopsida</taxon>
        <taxon>Liliopsida</taxon>
        <taxon>Asparagales</taxon>
        <taxon>Orchidaceae</taxon>
        <taxon>Epidendroideae</taxon>
        <taxon>Malaxideae</taxon>
        <taxon>Dendrobiinae</taxon>
        <taxon>Dendrobium</taxon>
    </lineage>
</organism>
<feature type="compositionally biased region" description="Basic and acidic residues" evidence="1">
    <location>
        <begin position="191"/>
        <end position="204"/>
    </location>
</feature>
<accession>A0ABD0VFC4</accession>